<name>A0A4R4WXZ6_9ACTN</name>
<keyword evidence="1" id="KW-0812">Transmembrane</keyword>
<feature type="transmembrane region" description="Helical" evidence="1">
    <location>
        <begin position="73"/>
        <end position="96"/>
    </location>
</feature>
<feature type="transmembrane region" description="Helical" evidence="1">
    <location>
        <begin position="148"/>
        <end position="169"/>
    </location>
</feature>
<dbReference type="Gene3D" id="1.20.144.10">
    <property type="entry name" value="Phosphatidic acid phosphatase type 2/haloperoxidase"/>
    <property type="match status" value="1"/>
</dbReference>
<dbReference type="SUPFAM" id="SSF48317">
    <property type="entry name" value="Acid phosphatase/Vanadium-dependent haloperoxidase"/>
    <property type="match status" value="1"/>
</dbReference>
<dbReference type="InterPro" id="IPR036938">
    <property type="entry name" value="PAP2/HPO_sf"/>
</dbReference>
<feature type="domain" description="Phosphatidic acid phosphatase type 2/haloperoxidase" evidence="2">
    <location>
        <begin position="107"/>
        <end position="221"/>
    </location>
</feature>
<evidence type="ECO:0000259" key="2">
    <source>
        <dbReference type="SMART" id="SM00014"/>
    </source>
</evidence>
<feature type="transmembrane region" description="Helical" evidence="1">
    <location>
        <begin position="108"/>
        <end position="128"/>
    </location>
</feature>
<keyword evidence="1" id="KW-0472">Membrane</keyword>
<keyword evidence="1" id="KW-1133">Transmembrane helix</keyword>
<dbReference type="InterPro" id="IPR000326">
    <property type="entry name" value="PAP2/HPO"/>
</dbReference>
<dbReference type="PANTHER" id="PTHR14969:SF13">
    <property type="entry name" value="AT30094P"/>
    <property type="match status" value="1"/>
</dbReference>
<protein>
    <submittedName>
        <fullName evidence="3">Phosphatase PAP2 family protein</fullName>
    </submittedName>
</protein>
<sequence length="236" mass="25098">MVADRLMTQDLVARTSGRIRYVRPAVGLAAAAVGTVAVAGLADSATESDGLAAFDPRLTDDMLHLRTIPLTDLARSLTFIGDVPVLSALALIAAVVLRLMTRRWRPSVVLLVAMAGSAALTYCVKLLVGRHRPGMTYVLGSADTSYSFPSGHTLNSAVFLLTLAGLLWASGRRLAWKITGTACAVLFSVGIGLSRIYLGYHWATDVLAGWLIAATWLSLVATGAYLTRRARTDLQG</sequence>
<proteinExistence type="predicted"/>
<accession>A0A4R4WXZ6</accession>
<organism evidence="3 4">
    <name type="scientific">Kribbella turkmenica</name>
    <dbReference type="NCBI Taxonomy" id="2530375"/>
    <lineage>
        <taxon>Bacteria</taxon>
        <taxon>Bacillati</taxon>
        <taxon>Actinomycetota</taxon>
        <taxon>Actinomycetes</taxon>
        <taxon>Propionibacteriales</taxon>
        <taxon>Kribbellaceae</taxon>
        <taxon>Kribbella</taxon>
    </lineage>
</organism>
<evidence type="ECO:0000313" key="4">
    <source>
        <dbReference type="Proteomes" id="UP000295172"/>
    </source>
</evidence>
<feature type="transmembrane region" description="Helical" evidence="1">
    <location>
        <begin position="21"/>
        <end position="42"/>
    </location>
</feature>
<dbReference type="Pfam" id="PF01569">
    <property type="entry name" value="PAP2"/>
    <property type="match status" value="1"/>
</dbReference>
<feature type="transmembrane region" description="Helical" evidence="1">
    <location>
        <begin position="181"/>
        <end position="200"/>
    </location>
</feature>
<dbReference type="PANTHER" id="PTHR14969">
    <property type="entry name" value="SPHINGOSINE-1-PHOSPHATE PHOSPHOHYDROLASE"/>
    <property type="match status" value="1"/>
</dbReference>
<dbReference type="CDD" id="cd03392">
    <property type="entry name" value="PAP2_like_2"/>
    <property type="match status" value="1"/>
</dbReference>
<keyword evidence="4" id="KW-1185">Reference proteome</keyword>
<dbReference type="SMART" id="SM00014">
    <property type="entry name" value="acidPPc"/>
    <property type="match status" value="1"/>
</dbReference>
<reference evidence="3 4" key="1">
    <citation type="submission" date="2019-02" db="EMBL/GenBank/DDBJ databases">
        <title>Draft genome sequences of novel Actinobacteria.</title>
        <authorList>
            <person name="Sahin N."/>
            <person name="Ay H."/>
            <person name="Saygin H."/>
        </authorList>
    </citation>
    <scope>NUCLEOTIDE SEQUENCE [LARGE SCALE GENOMIC DNA]</scope>
    <source>
        <strain evidence="3 4">16K104</strain>
    </source>
</reference>
<gene>
    <name evidence="3" type="ORF">E1218_19045</name>
</gene>
<comment type="caution">
    <text evidence="3">The sequence shown here is derived from an EMBL/GenBank/DDBJ whole genome shotgun (WGS) entry which is preliminary data.</text>
</comment>
<dbReference type="OrthoDB" id="5289372at2"/>
<evidence type="ECO:0000313" key="3">
    <source>
        <dbReference type="EMBL" id="TDD22635.1"/>
    </source>
</evidence>
<dbReference type="Proteomes" id="UP000295172">
    <property type="component" value="Unassembled WGS sequence"/>
</dbReference>
<evidence type="ECO:0000256" key="1">
    <source>
        <dbReference type="SAM" id="Phobius"/>
    </source>
</evidence>
<dbReference type="AlphaFoldDB" id="A0A4R4WXZ6"/>
<dbReference type="EMBL" id="SMKR01000080">
    <property type="protein sequence ID" value="TDD22635.1"/>
    <property type="molecule type" value="Genomic_DNA"/>
</dbReference>
<feature type="transmembrane region" description="Helical" evidence="1">
    <location>
        <begin position="206"/>
        <end position="226"/>
    </location>
</feature>